<name>A0A838B650_9HYPH</name>
<accession>A0A838B650</accession>
<evidence type="ECO:0000256" key="2">
    <source>
        <dbReference type="ARBA" id="ARBA00005558"/>
    </source>
</evidence>
<sequence length="777" mass="83736">MPSEQRAALVQTPVGAELLTFTHLVGRDEISRCLAYTVGFVSTNADIDPLKMLGGVVSIEGEADPKRWFSGLISEFRLTRIEDRLAYYEAVVRPWLWFLGNTTDCRIFQDKSVVEIVEEIFSKYGGIAKFEKRLQGSYPPREYCVQYDESDLDFVQRLLEHEGILYFFEHAEGEHKLILADAISKLKPAPGYETVLYQFEGQGSRRDVEYITEWIPGSAVRPGAYAHTDYDFEKPAADLMAKSAQPFGHKQAAGENYRHPGAHLEVGRGDSLAAIRREEIQAPHMRIAAVGTVRGLFSGCTFKLDGFPRDDQNKEYLVVSAEYRLFDPGYRAGVDTDGENFKVVLGVAPTSVAYRPPRITARPIMRGPQTATVVGPSGEEIFTDKYARVKVQFHWDRLGKKDQKSSCFVRVSQTWAGSGWGFIQIPRIGQEVIVDFIEGNPDLPIITGRVYNASQMPPYGLPGNATQSGWKSNSSKGGGGYNELMFEDKAGSELVNFQAQKDHHLLIKNDRNKTVQHDQSDRIDNNARHSVGNNLDEDVGNNKTVKVGVDQTTNIGSNDTETVGANRSLKVGSNETINIGSNSTETIGASHTQAVALVQTVTVGAARVDSVGAAETRSVGAVQTNTIGASRSVTVGAGQSHSIGASDSWSIAAAQSVSIGGGHSESIGGDQSSSVGGGRSATIGADDSNSVSGGFSLSVGKDSNISVTGGETIKVGKKFVLDAADEILLKSGSASILMKSDGTIVIDGKDISVKASGKISIKASSDITMKGSKIGEN</sequence>
<dbReference type="Proteomes" id="UP000558284">
    <property type="component" value="Unassembled WGS sequence"/>
</dbReference>
<comment type="caution">
    <text evidence="7">The sequence shown here is derived from an EMBL/GenBank/DDBJ whole genome shotgun (WGS) entry which is preliminary data.</text>
</comment>
<feature type="domain" description="Gp5/Type VI secretion system Vgr C-terminal trimerisation" evidence="6">
    <location>
        <begin position="468"/>
        <end position="579"/>
    </location>
</feature>
<dbReference type="InterPro" id="IPR006533">
    <property type="entry name" value="T6SS_Vgr_RhsGE"/>
</dbReference>
<dbReference type="InterPro" id="IPR017847">
    <property type="entry name" value="T6SS_RhsGE_Vgr_subset"/>
</dbReference>
<dbReference type="Pfam" id="PF04717">
    <property type="entry name" value="Phage_base_V"/>
    <property type="match status" value="1"/>
</dbReference>
<dbReference type="AlphaFoldDB" id="A0A838B650"/>
<comment type="similarity">
    <text evidence="2">Belongs to the VgrG protein family.</text>
</comment>
<gene>
    <name evidence="7" type="ORF">H0241_15380</name>
</gene>
<keyword evidence="3" id="KW-0964">Secreted</keyword>
<organism evidence="7 8">
    <name type="scientific">Mesorhizobium neociceri</name>
    <dbReference type="NCBI Taxonomy" id="1307853"/>
    <lineage>
        <taxon>Bacteria</taxon>
        <taxon>Pseudomonadati</taxon>
        <taxon>Pseudomonadota</taxon>
        <taxon>Alphaproteobacteria</taxon>
        <taxon>Hyphomicrobiales</taxon>
        <taxon>Phyllobacteriaceae</taxon>
        <taxon>Mesorhizobium</taxon>
    </lineage>
</organism>
<feature type="domain" description="Gp5/Type VI secretion system Vgr protein OB-fold" evidence="5">
    <location>
        <begin position="384"/>
        <end position="451"/>
    </location>
</feature>
<feature type="region of interest" description="Disordered" evidence="4">
    <location>
        <begin position="662"/>
        <end position="685"/>
    </location>
</feature>
<dbReference type="Gene3D" id="2.30.110.50">
    <property type="match status" value="1"/>
</dbReference>
<feature type="region of interest" description="Disordered" evidence="4">
    <location>
        <begin position="513"/>
        <end position="541"/>
    </location>
</feature>
<dbReference type="NCBIfam" id="TIGR01646">
    <property type="entry name" value="vgr_GE"/>
    <property type="match status" value="1"/>
</dbReference>
<dbReference type="PANTHER" id="PTHR32305">
    <property type="match status" value="1"/>
</dbReference>
<evidence type="ECO:0000259" key="5">
    <source>
        <dbReference type="Pfam" id="PF04717"/>
    </source>
</evidence>
<dbReference type="InterPro" id="IPR054030">
    <property type="entry name" value="Gp5_Vgr_C"/>
</dbReference>
<dbReference type="InterPro" id="IPR006531">
    <property type="entry name" value="Gp5/Vgr_OB"/>
</dbReference>
<feature type="compositionally biased region" description="Basic and acidic residues" evidence="4">
    <location>
        <begin position="513"/>
        <end position="527"/>
    </location>
</feature>
<dbReference type="InterPro" id="IPR050708">
    <property type="entry name" value="T6SS_VgrG/RHS"/>
</dbReference>
<dbReference type="NCBIfam" id="TIGR03361">
    <property type="entry name" value="VI_Rhs_Vgr"/>
    <property type="match status" value="1"/>
</dbReference>
<proteinExistence type="inferred from homology"/>
<dbReference type="Gene3D" id="4.10.220.110">
    <property type="match status" value="1"/>
</dbReference>
<evidence type="ECO:0000256" key="4">
    <source>
        <dbReference type="SAM" id="MobiDB-lite"/>
    </source>
</evidence>
<dbReference type="SUPFAM" id="SSF69279">
    <property type="entry name" value="Phage tail proteins"/>
    <property type="match status" value="2"/>
</dbReference>
<dbReference type="Pfam" id="PF22178">
    <property type="entry name" value="Gp5_trimer_C"/>
    <property type="match status" value="1"/>
</dbReference>
<protein>
    <submittedName>
        <fullName evidence="7">Type VI secretion system tip protein VgrG</fullName>
    </submittedName>
</protein>
<reference evidence="7 8" key="1">
    <citation type="submission" date="2020-07" db="EMBL/GenBank/DDBJ databases">
        <title>Definition of the novel symbiovar canariense within Mesorhizobium novociceri, a new species of genus Mesorhizobium nodulating Cicer canariense in the Caldera de Taburiente National Park (La Palma, Canary Islands).</title>
        <authorList>
            <person name="Leon-Barrios M."/>
            <person name="Perez-Yepez J."/>
            <person name="Flores-Felix J.D."/>
            <person name="Ramirez-Baena M.H."/>
            <person name="Pulido-Suarez L."/>
            <person name="Igual J.M."/>
            <person name="Velazquez E."/>
            <person name="Peix A."/>
        </authorList>
    </citation>
    <scope>NUCLEOTIDE SEQUENCE [LARGE SCALE GENOMIC DNA]</scope>
    <source>
        <strain evidence="7 8">CCANP35</strain>
    </source>
</reference>
<evidence type="ECO:0000313" key="8">
    <source>
        <dbReference type="Proteomes" id="UP000558284"/>
    </source>
</evidence>
<dbReference type="SUPFAM" id="SSF69255">
    <property type="entry name" value="gp5 N-terminal domain-like"/>
    <property type="match status" value="1"/>
</dbReference>
<evidence type="ECO:0000259" key="6">
    <source>
        <dbReference type="Pfam" id="PF22178"/>
    </source>
</evidence>
<dbReference type="EMBL" id="JACDTY010000006">
    <property type="protein sequence ID" value="MBA1141633.1"/>
    <property type="molecule type" value="Genomic_DNA"/>
</dbReference>
<evidence type="ECO:0000256" key="3">
    <source>
        <dbReference type="ARBA" id="ARBA00022525"/>
    </source>
</evidence>
<dbReference type="RefSeq" id="WP_181058504.1">
    <property type="nucleotide sequence ID" value="NZ_JACDTY010000006.1"/>
</dbReference>
<dbReference type="SUPFAM" id="SSF69349">
    <property type="entry name" value="Phage fibre proteins"/>
    <property type="match status" value="2"/>
</dbReference>
<dbReference type="Gene3D" id="2.40.50.230">
    <property type="entry name" value="Gp5 N-terminal domain"/>
    <property type="match status" value="1"/>
</dbReference>
<keyword evidence="8" id="KW-1185">Reference proteome</keyword>
<dbReference type="Gene3D" id="3.55.50.10">
    <property type="entry name" value="Baseplate protein-like domains"/>
    <property type="match status" value="1"/>
</dbReference>
<comment type="subcellular location">
    <subcellularLocation>
        <location evidence="1">Secreted</location>
    </subcellularLocation>
</comment>
<evidence type="ECO:0000256" key="1">
    <source>
        <dbReference type="ARBA" id="ARBA00004613"/>
    </source>
</evidence>
<dbReference type="InterPro" id="IPR037026">
    <property type="entry name" value="Vgr_OB-fold_dom_sf"/>
</dbReference>
<dbReference type="PANTHER" id="PTHR32305:SF15">
    <property type="entry name" value="PROTEIN RHSA-RELATED"/>
    <property type="match status" value="1"/>
</dbReference>
<evidence type="ECO:0000313" key="7">
    <source>
        <dbReference type="EMBL" id="MBA1141633.1"/>
    </source>
</evidence>
<dbReference type="Pfam" id="PF05954">
    <property type="entry name" value="Phage_GPD"/>
    <property type="match status" value="1"/>
</dbReference>
<dbReference type="GO" id="GO:0005576">
    <property type="term" value="C:extracellular region"/>
    <property type="evidence" value="ECO:0007669"/>
    <property type="project" value="UniProtKB-SubCell"/>
</dbReference>